<evidence type="ECO:0000256" key="2">
    <source>
        <dbReference type="ARBA" id="ARBA00023015"/>
    </source>
</evidence>
<dbReference type="InterPro" id="IPR016032">
    <property type="entry name" value="Sig_transdc_resp-reg_C-effctor"/>
</dbReference>
<dbReference type="Gene3D" id="3.40.50.2300">
    <property type="match status" value="1"/>
</dbReference>
<accession>A0ABS1HHX9</accession>
<feature type="domain" description="Response regulatory" evidence="7">
    <location>
        <begin position="6"/>
        <end position="122"/>
    </location>
</feature>
<gene>
    <name evidence="8" type="ORF">JIV24_05985</name>
</gene>
<protein>
    <submittedName>
        <fullName evidence="8">Response regulator transcription factor</fullName>
    </submittedName>
</protein>
<dbReference type="PRINTS" id="PR00038">
    <property type="entry name" value="HTHLUXR"/>
</dbReference>
<evidence type="ECO:0000259" key="6">
    <source>
        <dbReference type="PROSITE" id="PS50043"/>
    </source>
</evidence>
<keyword evidence="2" id="KW-0805">Transcription regulation</keyword>
<dbReference type="RefSeq" id="WP_200464106.1">
    <property type="nucleotide sequence ID" value="NZ_JAENRR010000009.1"/>
</dbReference>
<evidence type="ECO:0000256" key="5">
    <source>
        <dbReference type="PROSITE-ProRule" id="PRU00169"/>
    </source>
</evidence>
<dbReference type="EMBL" id="JAENRR010000009">
    <property type="protein sequence ID" value="MBK3516883.1"/>
    <property type="molecule type" value="Genomic_DNA"/>
</dbReference>
<dbReference type="CDD" id="cd06170">
    <property type="entry name" value="LuxR_C_like"/>
    <property type="match status" value="1"/>
</dbReference>
<organism evidence="8 9">
    <name type="scientific">Carboxylicivirga marina</name>
    <dbReference type="NCBI Taxonomy" id="2800988"/>
    <lineage>
        <taxon>Bacteria</taxon>
        <taxon>Pseudomonadati</taxon>
        <taxon>Bacteroidota</taxon>
        <taxon>Bacteroidia</taxon>
        <taxon>Marinilabiliales</taxon>
        <taxon>Marinilabiliaceae</taxon>
        <taxon>Carboxylicivirga</taxon>
    </lineage>
</organism>
<dbReference type="CDD" id="cd17535">
    <property type="entry name" value="REC_NarL-like"/>
    <property type="match status" value="1"/>
</dbReference>
<evidence type="ECO:0000313" key="8">
    <source>
        <dbReference type="EMBL" id="MBK3516883.1"/>
    </source>
</evidence>
<sequence length="215" mass="24488">MNRKIRVAIVEDQELFRSGIITLLNGHNKMEVAFDSSNGLEFLQKLKKDQPDVVLMDLSMPQMDGSEAAQKALALFPDLKIIVLSMLDQKDYYARMIKYGVKGYVNKDVNLSDLYDAIEEVAQGGLYFSQDILRQLVLDKERGSDENSYELTDNELSTLEMICKGYTNKEIADQMCLSIKTIEKYRNTLIKKTNSRNTAQLVMKAIKEELVLIEG</sequence>
<dbReference type="InterPro" id="IPR058245">
    <property type="entry name" value="NreC/VraR/RcsB-like_REC"/>
</dbReference>
<dbReference type="InterPro" id="IPR011006">
    <property type="entry name" value="CheY-like_superfamily"/>
</dbReference>
<dbReference type="PANTHER" id="PTHR43214:SF41">
    <property type="entry name" value="NITRATE_NITRITE RESPONSE REGULATOR PROTEIN NARP"/>
    <property type="match status" value="1"/>
</dbReference>
<keyword evidence="1 5" id="KW-0597">Phosphoprotein</keyword>
<proteinExistence type="predicted"/>
<dbReference type="Pfam" id="PF00072">
    <property type="entry name" value="Response_reg"/>
    <property type="match status" value="1"/>
</dbReference>
<name>A0ABS1HHX9_9BACT</name>
<reference evidence="8 9" key="1">
    <citation type="submission" date="2021-01" db="EMBL/GenBank/DDBJ databases">
        <title>Carboxyliciviraga sp.nov., isolated from coastal sediments.</title>
        <authorList>
            <person name="Lu D."/>
            <person name="Zhang T."/>
        </authorList>
    </citation>
    <scope>NUCLEOTIDE SEQUENCE [LARGE SCALE GENOMIC DNA]</scope>
    <source>
        <strain evidence="8 9">N1Y132</strain>
    </source>
</reference>
<evidence type="ECO:0000259" key="7">
    <source>
        <dbReference type="PROSITE" id="PS50110"/>
    </source>
</evidence>
<dbReference type="PANTHER" id="PTHR43214">
    <property type="entry name" value="TWO-COMPONENT RESPONSE REGULATOR"/>
    <property type="match status" value="1"/>
</dbReference>
<dbReference type="SMART" id="SM00421">
    <property type="entry name" value="HTH_LUXR"/>
    <property type="match status" value="1"/>
</dbReference>
<dbReference type="InterPro" id="IPR039420">
    <property type="entry name" value="WalR-like"/>
</dbReference>
<keyword evidence="4" id="KW-0804">Transcription</keyword>
<dbReference type="Pfam" id="PF00196">
    <property type="entry name" value="GerE"/>
    <property type="match status" value="1"/>
</dbReference>
<comment type="caution">
    <text evidence="8">The sequence shown here is derived from an EMBL/GenBank/DDBJ whole genome shotgun (WGS) entry which is preliminary data.</text>
</comment>
<feature type="domain" description="HTH luxR-type" evidence="6">
    <location>
        <begin position="144"/>
        <end position="209"/>
    </location>
</feature>
<dbReference type="InterPro" id="IPR001789">
    <property type="entry name" value="Sig_transdc_resp-reg_receiver"/>
</dbReference>
<feature type="modified residue" description="4-aspartylphosphate" evidence="5">
    <location>
        <position position="57"/>
    </location>
</feature>
<dbReference type="SUPFAM" id="SSF52172">
    <property type="entry name" value="CheY-like"/>
    <property type="match status" value="1"/>
</dbReference>
<evidence type="ECO:0000313" key="9">
    <source>
        <dbReference type="Proteomes" id="UP000605676"/>
    </source>
</evidence>
<dbReference type="SMART" id="SM00448">
    <property type="entry name" value="REC"/>
    <property type="match status" value="1"/>
</dbReference>
<evidence type="ECO:0000256" key="1">
    <source>
        <dbReference type="ARBA" id="ARBA00022553"/>
    </source>
</evidence>
<evidence type="ECO:0000256" key="3">
    <source>
        <dbReference type="ARBA" id="ARBA00023125"/>
    </source>
</evidence>
<keyword evidence="9" id="KW-1185">Reference proteome</keyword>
<evidence type="ECO:0000256" key="4">
    <source>
        <dbReference type="ARBA" id="ARBA00023163"/>
    </source>
</evidence>
<dbReference type="PROSITE" id="PS50043">
    <property type="entry name" value="HTH_LUXR_2"/>
    <property type="match status" value="1"/>
</dbReference>
<dbReference type="SUPFAM" id="SSF46894">
    <property type="entry name" value="C-terminal effector domain of the bipartite response regulators"/>
    <property type="match status" value="1"/>
</dbReference>
<dbReference type="PROSITE" id="PS50110">
    <property type="entry name" value="RESPONSE_REGULATORY"/>
    <property type="match status" value="1"/>
</dbReference>
<dbReference type="InterPro" id="IPR000792">
    <property type="entry name" value="Tscrpt_reg_LuxR_C"/>
</dbReference>
<dbReference type="Proteomes" id="UP000605676">
    <property type="component" value="Unassembled WGS sequence"/>
</dbReference>
<keyword evidence="3" id="KW-0238">DNA-binding</keyword>